<feature type="domain" description="ABM" evidence="1">
    <location>
        <begin position="61"/>
        <end position="116"/>
    </location>
</feature>
<organism evidence="2 3">
    <name type="scientific">Fischerella major NIES-592</name>
    <dbReference type="NCBI Taxonomy" id="210994"/>
    <lineage>
        <taxon>Bacteria</taxon>
        <taxon>Bacillati</taxon>
        <taxon>Cyanobacteriota</taxon>
        <taxon>Cyanophyceae</taxon>
        <taxon>Nostocales</taxon>
        <taxon>Hapalosiphonaceae</taxon>
        <taxon>Fischerella</taxon>
    </lineage>
</organism>
<dbReference type="Proteomes" id="UP000186391">
    <property type="component" value="Unassembled WGS sequence"/>
</dbReference>
<comment type="caution">
    <text evidence="2">The sequence shown here is derived from an EMBL/GenBank/DDBJ whole genome shotgun (WGS) entry which is preliminary data.</text>
</comment>
<dbReference type="RefSeq" id="WP_062242790.1">
    <property type="nucleotide sequence ID" value="NZ_MRCA01000002.1"/>
</dbReference>
<dbReference type="InterPro" id="IPR011008">
    <property type="entry name" value="Dimeric_a/b-barrel"/>
</dbReference>
<proteinExistence type="predicted"/>
<keyword evidence="3" id="KW-1185">Reference proteome</keyword>
<dbReference type="Pfam" id="PF03992">
    <property type="entry name" value="ABM"/>
    <property type="match status" value="1"/>
</dbReference>
<dbReference type="SUPFAM" id="SSF54909">
    <property type="entry name" value="Dimeric alpha+beta barrel"/>
    <property type="match status" value="1"/>
</dbReference>
<evidence type="ECO:0000313" key="3">
    <source>
        <dbReference type="Proteomes" id="UP000186391"/>
    </source>
</evidence>
<sequence>MKQDKYLGIFFALGVLLGGLSFTFLAQVRHLPVIAQTNNTPSRTKTAIARFWHGRTLTSKADDYYAYLLEAGIKKIESIPGNLGAQVFRRTHGNITEFTVISYWESLDAIRKFAGNDIEKTRHLPRDKEYLLELEPNVKHFQVLLDDRK</sequence>
<dbReference type="EMBL" id="MRCA01000002">
    <property type="protein sequence ID" value="OKH15354.1"/>
    <property type="molecule type" value="Genomic_DNA"/>
</dbReference>
<protein>
    <recommendedName>
        <fullName evidence="1">ABM domain-containing protein</fullName>
    </recommendedName>
</protein>
<reference evidence="2 3" key="1">
    <citation type="submission" date="2016-11" db="EMBL/GenBank/DDBJ databases">
        <title>Draft Genome Sequences of Nine Cyanobacterial Strains from Diverse Habitats.</title>
        <authorList>
            <person name="Zhu T."/>
            <person name="Hou S."/>
            <person name="Lu X."/>
            <person name="Hess W.R."/>
        </authorList>
    </citation>
    <scope>NUCLEOTIDE SEQUENCE [LARGE SCALE GENOMIC DNA]</scope>
    <source>
        <strain evidence="2 3">NIES-592</strain>
    </source>
</reference>
<accession>A0A1U7H2K5</accession>
<dbReference type="Gene3D" id="3.30.70.100">
    <property type="match status" value="1"/>
</dbReference>
<dbReference type="AlphaFoldDB" id="A0A1U7H2K5"/>
<evidence type="ECO:0000313" key="2">
    <source>
        <dbReference type="EMBL" id="OKH15354.1"/>
    </source>
</evidence>
<name>A0A1U7H2K5_9CYAN</name>
<gene>
    <name evidence="2" type="ORF">NIES592_04425</name>
</gene>
<dbReference type="InterPro" id="IPR007138">
    <property type="entry name" value="ABM_dom"/>
</dbReference>
<evidence type="ECO:0000259" key="1">
    <source>
        <dbReference type="Pfam" id="PF03992"/>
    </source>
</evidence>
<dbReference type="OrthoDB" id="165208at2"/>